<protein>
    <submittedName>
        <fullName evidence="2">UbiA prenyltransferase family protein</fullName>
    </submittedName>
</protein>
<feature type="transmembrane region" description="Helical" evidence="1">
    <location>
        <begin position="234"/>
        <end position="257"/>
    </location>
</feature>
<gene>
    <name evidence="2" type="ORF">SAMN02745131_01800</name>
</gene>
<feature type="transmembrane region" description="Helical" evidence="1">
    <location>
        <begin position="141"/>
        <end position="161"/>
    </location>
</feature>
<evidence type="ECO:0000256" key="1">
    <source>
        <dbReference type="SAM" id="Phobius"/>
    </source>
</evidence>
<reference evidence="2 3" key="1">
    <citation type="submission" date="2016-11" db="EMBL/GenBank/DDBJ databases">
        <authorList>
            <person name="Jaros S."/>
            <person name="Januszkiewicz K."/>
            <person name="Wedrychowicz H."/>
        </authorList>
    </citation>
    <scope>NUCLEOTIDE SEQUENCE [LARGE SCALE GENOMIC DNA]</scope>
    <source>
        <strain evidence="2 3">DSM 18119</strain>
    </source>
</reference>
<dbReference type="GO" id="GO:0016740">
    <property type="term" value="F:transferase activity"/>
    <property type="evidence" value="ECO:0007669"/>
    <property type="project" value="UniProtKB-KW"/>
</dbReference>
<accession>A0A1M4YXX0</accession>
<feature type="transmembrane region" description="Helical" evidence="1">
    <location>
        <begin position="109"/>
        <end position="129"/>
    </location>
</feature>
<feature type="transmembrane region" description="Helical" evidence="1">
    <location>
        <begin position="17"/>
        <end position="35"/>
    </location>
</feature>
<keyword evidence="1" id="KW-0812">Transmembrane</keyword>
<keyword evidence="1" id="KW-1133">Transmembrane helix</keyword>
<proteinExistence type="predicted"/>
<dbReference type="AlphaFoldDB" id="A0A1M4YXX0"/>
<dbReference type="STRING" id="1121884.SAMN02745131_01800"/>
<sequence length="258" mass="29843">MVYQTDLLFDLQPSFKILGFVFSGTVCSYNFHWYLTPPNVGGPTEKVIWNIKNKQLHLILFFIGLSGSFIFSILLIHQWFWLGVTAFVTFLYSAPKIPYPLFTHLRKIAVGKTIFLAFSWTHVTALLPMVIEDPVLSDSQIWFVVNRFFFIYAICILFDYRDRESDKNDQIRSLITMLNEKGIDILFWGTIAVFFITLLLLIPLMDIGLIGALALPGLLLCFLYYPSKNNSSDYLYYFVLDGFMMLSAPLVVLFKFVR</sequence>
<feature type="transmembrane region" description="Helical" evidence="1">
    <location>
        <begin position="56"/>
        <end position="73"/>
    </location>
</feature>
<feature type="transmembrane region" description="Helical" evidence="1">
    <location>
        <begin position="207"/>
        <end position="225"/>
    </location>
</feature>
<feature type="transmembrane region" description="Helical" evidence="1">
    <location>
        <begin position="182"/>
        <end position="201"/>
    </location>
</feature>
<feature type="transmembrane region" description="Helical" evidence="1">
    <location>
        <begin position="79"/>
        <end position="97"/>
    </location>
</feature>
<keyword evidence="3" id="KW-1185">Reference proteome</keyword>
<evidence type="ECO:0000313" key="2">
    <source>
        <dbReference type="EMBL" id="SHF10352.1"/>
    </source>
</evidence>
<keyword evidence="1" id="KW-0472">Membrane</keyword>
<dbReference type="Proteomes" id="UP000184048">
    <property type="component" value="Unassembled WGS sequence"/>
</dbReference>
<dbReference type="EMBL" id="FQUU01000006">
    <property type="protein sequence ID" value="SHF10352.1"/>
    <property type="molecule type" value="Genomic_DNA"/>
</dbReference>
<name>A0A1M4YXX0_9BACT</name>
<evidence type="ECO:0000313" key="3">
    <source>
        <dbReference type="Proteomes" id="UP000184048"/>
    </source>
</evidence>
<keyword evidence="2" id="KW-0808">Transferase</keyword>
<organism evidence="2 3">
    <name type="scientific">Flavisolibacter ginsengisoli DSM 18119</name>
    <dbReference type="NCBI Taxonomy" id="1121884"/>
    <lineage>
        <taxon>Bacteria</taxon>
        <taxon>Pseudomonadati</taxon>
        <taxon>Bacteroidota</taxon>
        <taxon>Chitinophagia</taxon>
        <taxon>Chitinophagales</taxon>
        <taxon>Chitinophagaceae</taxon>
        <taxon>Flavisolibacter</taxon>
    </lineage>
</organism>